<dbReference type="VEuPathDB" id="PlasmoDB:PRG01_1024000"/>
<organism evidence="2 3">
    <name type="scientific">Plasmodium reichenowi</name>
    <dbReference type="NCBI Taxonomy" id="5854"/>
    <lineage>
        <taxon>Eukaryota</taxon>
        <taxon>Sar</taxon>
        <taxon>Alveolata</taxon>
        <taxon>Apicomplexa</taxon>
        <taxon>Aconoidasida</taxon>
        <taxon>Haemosporida</taxon>
        <taxon>Plasmodiidae</taxon>
        <taxon>Plasmodium</taxon>
        <taxon>Plasmodium (Laverania)</taxon>
    </lineage>
</organism>
<name>A0A151LFG2_PLARE</name>
<feature type="transmembrane region" description="Helical" evidence="1">
    <location>
        <begin position="36"/>
        <end position="54"/>
    </location>
</feature>
<keyword evidence="1" id="KW-0472">Membrane</keyword>
<gene>
    <name evidence="2" type="ORF">PRSY57_1024800</name>
</gene>
<dbReference type="RefSeq" id="XP_019970438.1">
    <property type="nucleotide sequence ID" value="XM_020114891.1"/>
</dbReference>
<keyword evidence="1" id="KW-0812">Transmembrane</keyword>
<protein>
    <submittedName>
        <fullName evidence="2">Putative membrane protein</fullName>
    </submittedName>
</protein>
<evidence type="ECO:0000256" key="1">
    <source>
        <dbReference type="SAM" id="Phobius"/>
    </source>
</evidence>
<evidence type="ECO:0000313" key="3">
    <source>
        <dbReference type="Proteomes" id="UP000076359"/>
    </source>
</evidence>
<proteinExistence type="predicted"/>
<dbReference type="VEuPathDB" id="PlasmoDB:PRCDC_1024800"/>
<dbReference type="Proteomes" id="UP000076359">
    <property type="component" value="Chromosome 10"/>
</dbReference>
<dbReference type="GeneID" id="24531454"/>
<dbReference type="KEGG" id="prei:PRSY57_1024800"/>
<feature type="non-terminal residue" evidence="2">
    <location>
        <position position="1"/>
    </location>
</feature>
<keyword evidence="1" id="KW-1133">Transmembrane helix</keyword>
<feature type="non-terminal residue" evidence="2">
    <location>
        <position position="82"/>
    </location>
</feature>
<sequence length="82" mass="10207">NTYIDYVIIFHKLNQSEILKKEIHISITKYFFWKEWVLYIFFNLMTCAIINIYWKKKERKENIFHVSVISLININIIYQQFI</sequence>
<evidence type="ECO:0000313" key="2">
    <source>
        <dbReference type="EMBL" id="KYN97713.1"/>
    </source>
</evidence>
<dbReference type="EMBL" id="LVLA01000011">
    <property type="protein sequence ID" value="KYN97713.1"/>
    <property type="molecule type" value="Genomic_DNA"/>
</dbReference>
<comment type="caution">
    <text evidence="2">The sequence shown here is derived from an EMBL/GenBank/DDBJ whole genome shotgun (WGS) entry which is preliminary data.</text>
</comment>
<accession>A0A151LFG2</accession>
<dbReference type="AlphaFoldDB" id="A0A151LFG2"/>
<reference evidence="2 3" key="1">
    <citation type="journal article" date="2016" name="Nat. Commun.">
        <title>Genomes of cryptic chimpanzee Plasmodium species reveal key evolutionary events leading to human malaria.</title>
        <authorList>
            <person name="Sundararaman S.A."/>
            <person name="Plenderleith L.J."/>
            <person name="Liu W."/>
            <person name="Loy D.E."/>
            <person name="Learn G.H."/>
            <person name="Li Y."/>
            <person name="Shaw K.S."/>
            <person name="Ayouba A."/>
            <person name="Peeters M."/>
            <person name="Speede S."/>
            <person name="Shaw G.M."/>
            <person name="Bushman F.D."/>
            <person name="Brisson D."/>
            <person name="Rayner J.C."/>
            <person name="Sharp P.M."/>
            <person name="Hahn B.H."/>
        </authorList>
    </citation>
    <scope>NUCLEOTIDE SEQUENCE [LARGE SCALE GENOMIC DNA]</scope>
    <source>
        <strain evidence="2 3">SY57</strain>
    </source>
</reference>